<dbReference type="Gene3D" id="3.10.20.310">
    <property type="entry name" value="membrane protein fhac"/>
    <property type="match status" value="1"/>
</dbReference>
<evidence type="ECO:0000313" key="11">
    <source>
        <dbReference type="EMBL" id="PWV99242.1"/>
    </source>
</evidence>
<evidence type="ECO:0000256" key="8">
    <source>
        <dbReference type="ARBA" id="ARBA00023306"/>
    </source>
</evidence>
<comment type="function">
    <text evidence="9">Essential cell division protein.</text>
</comment>
<dbReference type="InterPro" id="IPR013685">
    <property type="entry name" value="POTRA_FtsQ_type"/>
</dbReference>
<evidence type="ECO:0000256" key="3">
    <source>
        <dbReference type="ARBA" id="ARBA00022519"/>
    </source>
</evidence>
<dbReference type="Proteomes" id="UP000246352">
    <property type="component" value="Unassembled WGS sequence"/>
</dbReference>
<evidence type="ECO:0000256" key="5">
    <source>
        <dbReference type="ARBA" id="ARBA00022692"/>
    </source>
</evidence>
<evidence type="ECO:0000256" key="1">
    <source>
        <dbReference type="ARBA" id="ARBA00004370"/>
    </source>
</evidence>
<accession>A0A317PI25</accession>
<dbReference type="InterPro" id="IPR005548">
    <property type="entry name" value="Cell_div_FtsQ/DivIB_C"/>
</dbReference>
<dbReference type="EMBL" id="QGTR01000004">
    <property type="protein sequence ID" value="PWV99242.1"/>
    <property type="molecule type" value="Genomic_DNA"/>
</dbReference>
<dbReference type="Gene3D" id="3.40.50.11690">
    <property type="entry name" value="Cell division protein FtsQ/DivIB"/>
    <property type="match status" value="1"/>
</dbReference>
<evidence type="ECO:0000256" key="4">
    <source>
        <dbReference type="ARBA" id="ARBA00022618"/>
    </source>
</evidence>
<evidence type="ECO:0000256" key="2">
    <source>
        <dbReference type="ARBA" id="ARBA00022475"/>
    </source>
</evidence>
<keyword evidence="6 9" id="KW-1133">Transmembrane helix</keyword>
<comment type="similarity">
    <text evidence="9">Belongs to the FtsQ/DivIB family. FtsQ subfamily.</text>
</comment>
<evidence type="ECO:0000256" key="7">
    <source>
        <dbReference type="ARBA" id="ARBA00023136"/>
    </source>
</evidence>
<evidence type="ECO:0000313" key="12">
    <source>
        <dbReference type="Proteomes" id="UP000246352"/>
    </source>
</evidence>
<dbReference type="GO" id="GO:0090529">
    <property type="term" value="P:cell septum assembly"/>
    <property type="evidence" value="ECO:0007669"/>
    <property type="project" value="InterPro"/>
</dbReference>
<organism evidence="11 12">
    <name type="scientific">Hoeflea marina</name>
    <dbReference type="NCBI Taxonomy" id="274592"/>
    <lineage>
        <taxon>Bacteria</taxon>
        <taxon>Pseudomonadati</taxon>
        <taxon>Pseudomonadota</taxon>
        <taxon>Alphaproteobacteria</taxon>
        <taxon>Hyphomicrobiales</taxon>
        <taxon>Rhizobiaceae</taxon>
        <taxon>Hoeflea</taxon>
    </lineage>
</organism>
<keyword evidence="5 9" id="KW-0812">Transmembrane</keyword>
<dbReference type="RefSeq" id="WP_245415393.1">
    <property type="nucleotide sequence ID" value="NZ_QGTR01000004.1"/>
</dbReference>
<comment type="subcellular location">
    <subcellularLocation>
        <location evidence="9">Cell inner membrane</location>
        <topology evidence="9">Single-pass type II membrane protein</topology>
    </subcellularLocation>
    <subcellularLocation>
        <location evidence="1">Membrane</location>
    </subcellularLocation>
    <text evidence="9">Localizes to the division septum.</text>
</comment>
<dbReference type="InterPro" id="IPR026579">
    <property type="entry name" value="FtsQ"/>
</dbReference>
<dbReference type="GO" id="GO:0005886">
    <property type="term" value="C:plasma membrane"/>
    <property type="evidence" value="ECO:0007669"/>
    <property type="project" value="UniProtKB-SubCell"/>
</dbReference>
<comment type="caution">
    <text evidence="11">The sequence shown here is derived from an EMBL/GenBank/DDBJ whole genome shotgun (WGS) entry which is preliminary data.</text>
</comment>
<dbReference type="Pfam" id="PF08478">
    <property type="entry name" value="POTRA_1"/>
    <property type="match status" value="1"/>
</dbReference>
<keyword evidence="7 9" id="KW-0472">Membrane</keyword>
<keyword evidence="8 9" id="KW-0131">Cell cycle</keyword>
<sequence>MSPLTGTRATAGLTGEIAGRHALRDALVLPRVMRRPVRFLAALAGGRVAIPAHVGSVGVAALFVATGLYGMSLGGHTESVSQALTTGAGFALEDITIAGNTETSDIDILQQLGLDGTTSVIALSADAARQSLIGLPWIADAKVSKVYPRALSIQVTERQAAGIWQHGTDLSLIDARGDIIAPLTGARHAELPLYVGLGADRHADELEARLLFHPDIRARVKAAIRVADRRWDLRLDNGVTISLPEHDVEAAFDRFYAFDGGRGVLDRDITLVDLRLEDRITLRLSPASLERREKALTLRDKAIKASKRT</sequence>
<dbReference type="InterPro" id="IPR045335">
    <property type="entry name" value="FtsQ_C_sf"/>
</dbReference>
<protein>
    <recommendedName>
        <fullName evidence="9">Cell division protein FtsQ</fullName>
    </recommendedName>
</protein>
<evidence type="ECO:0000259" key="10">
    <source>
        <dbReference type="PROSITE" id="PS51779"/>
    </source>
</evidence>
<keyword evidence="3 9" id="KW-0997">Cell inner membrane</keyword>
<dbReference type="HAMAP" id="MF_00911">
    <property type="entry name" value="FtsQ_subfam"/>
    <property type="match status" value="1"/>
</dbReference>
<keyword evidence="2 9" id="KW-1003">Cell membrane</keyword>
<proteinExistence type="inferred from homology"/>
<dbReference type="PANTHER" id="PTHR35851">
    <property type="entry name" value="CELL DIVISION PROTEIN FTSQ"/>
    <property type="match status" value="1"/>
</dbReference>
<gene>
    <name evidence="9" type="primary">ftsQ</name>
    <name evidence="11" type="ORF">DFR52_104535</name>
</gene>
<keyword evidence="12" id="KW-1185">Reference proteome</keyword>
<dbReference type="PROSITE" id="PS51779">
    <property type="entry name" value="POTRA"/>
    <property type="match status" value="1"/>
</dbReference>
<dbReference type="PANTHER" id="PTHR35851:SF1">
    <property type="entry name" value="CELL DIVISION PROTEIN FTSQ"/>
    <property type="match status" value="1"/>
</dbReference>
<keyword evidence="4 9" id="KW-0132">Cell division</keyword>
<dbReference type="GO" id="GO:0032153">
    <property type="term" value="C:cell division site"/>
    <property type="evidence" value="ECO:0007669"/>
    <property type="project" value="UniProtKB-UniRule"/>
</dbReference>
<name>A0A317PI25_9HYPH</name>
<evidence type="ECO:0000256" key="6">
    <source>
        <dbReference type="ARBA" id="ARBA00022989"/>
    </source>
</evidence>
<feature type="domain" description="POTRA" evidence="10">
    <location>
        <begin position="90"/>
        <end position="158"/>
    </location>
</feature>
<reference evidence="11 12" key="1">
    <citation type="submission" date="2018-05" db="EMBL/GenBank/DDBJ databases">
        <title>Genomic Encyclopedia of Type Strains, Phase IV (KMG-IV): sequencing the most valuable type-strain genomes for metagenomic binning, comparative biology and taxonomic classification.</title>
        <authorList>
            <person name="Goeker M."/>
        </authorList>
    </citation>
    <scope>NUCLEOTIDE SEQUENCE [LARGE SCALE GENOMIC DNA]</scope>
    <source>
        <strain evidence="11 12">DSM 16791</strain>
    </source>
</reference>
<dbReference type="GO" id="GO:0043093">
    <property type="term" value="P:FtsZ-dependent cytokinesis"/>
    <property type="evidence" value="ECO:0007669"/>
    <property type="project" value="UniProtKB-UniRule"/>
</dbReference>
<dbReference type="AlphaFoldDB" id="A0A317PI25"/>
<dbReference type="Pfam" id="PF03799">
    <property type="entry name" value="FtsQ_DivIB_C"/>
    <property type="match status" value="1"/>
</dbReference>
<dbReference type="InterPro" id="IPR034746">
    <property type="entry name" value="POTRA"/>
</dbReference>
<evidence type="ECO:0000256" key="9">
    <source>
        <dbReference type="HAMAP-Rule" id="MF_00911"/>
    </source>
</evidence>